<reference evidence="1" key="1">
    <citation type="journal article" date="2015" name="Proc. Natl. Acad. Sci. U.S.A.">
        <title>Bacterial clade with the ribosomal RNA operon on a small plasmid rather than the chromosome.</title>
        <authorList>
            <person name="Anda M."/>
            <person name="Ohtsubo Y."/>
            <person name="Okubo T."/>
            <person name="Sugawara M."/>
            <person name="Nagata Y."/>
            <person name="Tsuda M."/>
            <person name="Minamisawa K."/>
            <person name="Mitsui H."/>
        </authorList>
    </citation>
    <scope>NUCLEOTIDE SEQUENCE</scope>
    <source>
        <strain evidence="1">DSM 15513</strain>
    </source>
</reference>
<organism evidence="1">
    <name type="scientific">Fulvimarina pelagi</name>
    <dbReference type="NCBI Taxonomy" id="217511"/>
    <lineage>
        <taxon>Bacteria</taxon>
        <taxon>Pseudomonadati</taxon>
        <taxon>Pseudomonadota</taxon>
        <taxon>Alphaproteobacteria</taxon>
        <taxon>Hyphomicrobiales</taxon>
        <taxon>Aurantimonadaceae</taxon>
        <taxon>Fulvimarina</taxon>
    </lineage>
</organism>
<sequence length="64" mass="7221">MIGGHEDDAIARLRYVRDMLPQLKQIAGLPHGSMLPYLLDMARVETQSEIDKRVTASRSGRDLK</sequence>
<dbReference type="AlphaFoldDB" id="A0A0P0ZBM6"/>
<accession>A0A0P0ZBM6</accession>
<evidence type="ECO:0000313" key="1">
    <source>
        <dbReference type="EMBL" id="BAT31533.1"/>
    </source>
</evidence>
<proteinExistence type="predicted"/>
<dbReference type="OrthoDB" id="7917207at2"/>
<protein>
    <submittedName>
        <fullName evidence="1">Uncharacterized protein</fullName>
    </submittedName>
</protein>
<name>A0A0P0ZBM6_9HYPH</name>
<dbReference type="RefSeq" id="WP_007066094.1">
    <property type="nucleotide sequence ID" value="NZ_BBWO01000005.1"/>
</dbReference>
<dbReference type="EMBL" id="LC066397">
    <property type="protein sequence ID" value="BAT31533.1"/>
    <property type="molecule type" value="Genomic_DNA"/>
</dbReference>